<dbReference type="InterPro" id="IPR003439">
    <property type="entry name" value="ABC_transporter-like_ATP-bd"/>
</dbReference>
<dbReference type="PROSITE" id="PS50893">
    <property type="entry name" value="ABC_TRANSPORTER_2"/>
    <property type="match status" value="1"/>
</dbReference>
<feature type="domain" description="ABC transporter" evidence="7">
    <location>
        <begin position="4"/>
        <end position="249"/>
    </location>
</feature>
<dbReference type="GO" id="GO:0005524">
    <property type="term" value="F:ATP binding"/>
    <property type="evidence" value="ECO:0007669"/>
    <property type="project" value="UniProtKB-KW"/>
</dbReference>
<protein>
    <submittedName>
        <fullName evidence="8">ABC transporter ATP-binding protein</fullName>
    </submittedName>
</protein>
<evidence type="ECO:0000256" key="3">
    <source>
        <dbReference type="ARBA" id="ARBA00022475"/>
    </source>
</evidence>
<keyword evidence="4" id="KW-0547">Nucleotide-binding</keyword>
<dbReference type="EMBL" id="BAABBW010000007">
    <property type="protein sequence ID" value="GAA4181682.1"/>
    <property type="molecule type" value="Genomic_DNA"/>
</dbReference>
<keyword evidence="6" id="KW-0472">Membrane</keyword>
<reference evidence="9" key="1">
    <citation type="journal article" date="2019" name="Int. J. Syst. Evol. Microbiol.">
        <title>The Global Catalogue of Microorganisms (GCM) 10K type strain sequencing project: providing services to taxonomists for standard genome sequencing and annotation.</title>
        <authorList>
            <consortium name="The Broad Institute Genomics Platform"/>
            <consortium name="The Broad Institute Genome Sequencing Center for Infectious Disease"/>
            <person name="Wu L."/>
            <person name="Ma J."/>
        </authorList>
    </citation>
    <scope>NUCLEOTIDE SEQUENCE [LARGE SCALE GENOMIC DNA]</scope>
    <source>
        <strain evidence="9">JCM 17591</strain>
    </source>
</reference>
<dbReference type="Proteomes" id="UP001501079">
    <property type="component" value="Unassembled WGS sequence"/>
</dbReference>
<comment type="subcellular location">
    <subcellularLocation>
        <location evidence="1">Cell membrane</location>
        <topology evidence="1">Peripheral membrane protein</topology>
    </subcellularLocation>
</comment>
<evidence type="ECO:0000256" key="4">
    <source>
        <dbReference type="ARBA" id="ARBA00022741"/>
    </source>
</evidence>
<proteinExistence type="predicted"/>
<keyword evidence="5 8" id="KW-0067">ATP-binding</keyword>
<dbReference type="Gene3D" id="3.40.50.300">
    <property type="entry name" value="P-loop containing nucleotide triphosphate hydrolases"/>
    <property type="match status" value="1"/>
</dbReference>
<keyword evidence="9" id="KW-1185">Reference proteome</keyword>
<dbReference type="PANTHER" id="PTHR42788">
    <property type="entry name" value="TAURINE IMPORT ATP-BINDING PROTEIN-RELATED"/>
    <property type="match status" value="1"/>
</dbReference>
<evidence type="ECO:0000313" key="8">
    <source>
        <dbReference type="EMBL" id="GAA4181682.1"/>
    </source>
</evidence>
<evidence type="ECO:0000256" key="5">
    <source>
        <dbReference type="ARBA" id="ARBA00022840"/>
    </source>
</evidence>
<evidence type="ECO:0000259" key="7">
    <source>
        <dbReference type="PROSITE" id="PS50893"/>
    </source>
</evidence>
<evidence type="ECO:0000256" key="6">
    <source>
        <dbReference type="ARBA" id="ARBA00023136"/>
    </source>
</evidence>
<dbReference type="RefSeq" id="WP_344757319.1">
    <property type="nucleotide sequence ID" value="NZ_BAABBW010000007.1"/>
</dbReference>
<comment type="caution">
    <text evidence="8">The sequence shown here is derived from an EMBL/GenBank/DDBJ whole genome shotgun (WGS) entry which is preliminary data.</text>
</comment>
<dbReference type="Pfam" id="PF00005">
    <property type="entry name" value="ABC_tran"/>
    <property type="match status" value="1"/>
</dbReference>
<organism evidence="8 9">
    <name type="scientific">Gryllotalpicola koreensis</name>
    <dbReference type="NCBI Taxonomy" id="993086"/>
    <lineage>
        <taxon>Bacteria</taxon>
        <taxon>Bacillati</taxon>
        <taxon>Actinomycetota</taxon>
        <taxon>Actinomycetes</taxon>
        <taxon>Micrococcales</taxon>
        <taxon>Microbacteriaceae</taxon>
        <taxon>Gryllotalpicola</taxon>
    </lineage>
</organism>
<gene>
    <name evidence="8" type="ORF">GCM10022287_37340</name>
</gene>
<evidence type="ECO:0000313" key="9">
    <source>
        <dbReference type="Proteomes" id="UP001501079"/>
    </source>
</evidence>
<dbReference type="InterPro" id="IPR050166">
    <property type="entry name" value="ABC_transporter_ATP-bind"/>
</dbReference>
<dbReference type="InterPro" id="IPR003593">
    <property type="entry name" value="AAA+_ATPase"/>
</dbReference>
<keyword evidence="2" id="KW-0813">Transport</keyword>
<evidence type="ECO:0000256" key="1">
    <source>
        <dbReference type="ARBA" id="ARBA00004202"/>
    </source>
</evidence>
<sequence>MLELESINLTYNRGTADEVVALQNLSLTMPAGQFATVVGTNGAGKSSMIQTIAGTARPTRGRVRLGGKDVTRMPDHRRAGLIGRVFDDPRAGTAPELSIADNLALALARGKRRGLRLALTSRRRASMREHLAGLGLGLENRLDDRAGLLSAGQRQSLTMIMASLTAPDVLLLDEHIAALDPHTTRTVLGITTELVRELGCTTLMITHNMEHALALGDRLLVMSKGAVIADFMGDAKRELDVDTVIATIAGVGESLADRTLLVERTAE</sequence>
<keyword evidence="3" id="KW-1003">Cell membrane</keyword>
<name>A0ABP8ACU6_9MICO</name>
<dbReference type="PANTHER" id="PTHR42788:SF7">
    <property type="entry name" value="NITRATE ABC TRANSPORTER ATP-BINDING PROTEIN"/>
    <property type="match status" value="1"/>
</dbReference>
<dbReference type="SUPFAM" id="SSF52540">
    <property type="entry name" value="P-loop containing nucleoside triphosphate hydrolases"/>
    <property type="match status" value="1"/>
</dbReference>
<accession>A0ABP8ACU6</accession>
<evidence type="ECO:0000256" key="2">
    <source>
        <dbReference type="ARBA" id="ARBA00022448"/>
    </source>
</evidence>
<dbReference type="SMART" id="SM00382">
    <property type="entry name" value="AAA"/>
    <property type="match status" value="1"/>
</dbReference>
<dbReference type="InterPro" id="IPR027417">
    <property type="entry name" value="P-loop_NTPase"/>
</dbReference>